<reference evidence="1 2" key="1">
    <citation type="submission" date="2024-01" db="EMBL/GenBank/DDBJ databases">
        <title>The genomes of 5 underutilized Papilionoideae crops provide insights into root nodulation and disease resistanc.</title>
        <authorList>
            <person name="Jiang F."/>
        </authorList>
    </citation>
    <scope>NUCLEOTIDE SEQUENCE [LARGE SCALE GENOMIC DNA]</scope>
    <source>
        <strain evidence="1">JINMINGXINNONG_FW02</strain>
        <tissue evidence="1">Leaves</tissue>
    </source>
</reference>
<keyword evidence="2" id="KW-1185">Reference proteome</keyword>
<comment type="caution">
    <text evidence="1">The sequence shown here is derived from an EMBL/GenBank/DDBJ whole genome shotgun (WGS) entry which is preliminary data.</text>
</comment>
<sequence>MIGVEVVGIHETTHNSTIKCDVDIRKDLYGNIVLSGSSTMFPSIADRMSKITLPCPSSMKAPHCTILDGHSDYTIWKGAGKSNLGQNIIRLSNVNSGCAFL</sequence>
<dbReference type="Gene3D" id="3.30.420.40">
    <property type="match status" value="1"/>
</dbReference>
<dbReference type="EMBL" id="JAYMYR010000005">
    <property type="protein sequence ID" value="KAK7364688.1"/>
    <property type="molecule type" value="Genomic_DNA"/>
</dbReference>
<gene>
    <name evidence="1" type="ORF">VNO80_13429</name>
</gene>
<evidence type="ECO:0000313" key="2">
    <source>
        <dbReference type="Proteomes" id="UP001374584"/>
    </source>
</evidence>
<organism evidence="1 2">
    <name type="scientific">Phaseolus coccineus</name>
    <name type="common">Scarlet runner bean</name>
    <name type="synonym">Phaseolus multiflorus</name>
    <dbReference type="NCBI Taxonomy" id="3886"/>
    <lineage>
        <taxon>Eukaryota</taxon>
        <taxon>Viridiplantae</taxon>
        <taxon>Streptophyta</taxon>
        <taxon>Embryophyta</taxon>
        <taxon>Tracheophyta</taxon>
        <taxon>Spermatophyta</taxon>
        <taxon>Magnoliopsida</taxon>
        <taxon>eudicotyledons</taxon>
        <taxon>Gunneridae</taxon>
        <taxon>Pentapetalae</taxon>
        <taxon>rosids</taxon>
        <taxon>fabids</taxon>
        <taxon>Fabales</taxon>
        <taxon>Fabaceae</taxon>
        <taxon>Papilionoideae</taxon>
        <taxon>50 kb inversion clade</taxon>
        <taxon>NPAAA clade</taxon>
        <taxon>indigoferoid/millettioid clade</taxon>
        <taxon>Phaseoleae</taxon>
        <taxon>Phaseolus</taxon>
    </lineage>
</organism>
<dbReference type="Pfam" id="PF00022">
    <property type="entry name" value="Actin"/>
    <property type="match status" value="1"/>
</dbReference>
<dbReference type="PANTHER" id="PTHR11937">
    <property type="entry name" value="ACTIN"/>
    <property type="match status" value="1"/>
</dbReference>
<dbReference type="InterPro" id="IPR004000">
    <property type="entry name" value="Actin"/>
</dbReference>
<dbReference type="SUPFAM" id="SSF53067">
    <property type="entry name" value="Actin-like ATPase domain"/>
    <property type="match status" value="1"/>
</dbReference>
<proteinExistence type="predicted"/>
<name>A0AAN9N7G1_PHACN</name>
<dbReference type="AlphaFoldDB" id="A0AAN9N7G1"/>
<protein>
    <submittedName>
        <fullName evidence="1">Uncharacterized protein</fullName>
    </submittedName>
</protein>
<dbReference type="InterPro" id="IPR043129">
    <property type="entry name" value="ATPase_NBD"/>
</dbReference>
<dbReference type="Proteomes" id="UP001374584">
    <property type="component" value="Unassembled WGS sequence"/>
</dbReference>
<accession>A0AAN9N7G1</accession>
<evidence type="ECO:0000313" key="1">
    <source>
        <dbReference type="EMBL" id="KAK7364688.1"/>
    </source>
</evidence>